<evidence type="ECO:0000259" key="2">
    <source>
        <dbReference type="Pfam" id="PF00296"/>
    </source>
</evidence>
<keyword evidence="1" id="KW-0560">Oxidoreductase</keyword>
<dbReference type="Proteomes" id="UP000680865">
    <property type="component" value="Unassembled WGS sequence"/>
</dbReference>
<dbReference type="GO" id="GO:0016705">
    <property type="term" value="F:oxidoreductase activity, acting on paired donors, with incorporation or reduction of molecular oxygen"/>
    <property type="evidence" value="ECO:0007669"/>
    <property type="project" value="InterPro"/>
</dbReference>
<dbReference type="InterPro" id="IPR011251">
    <property type="entry name" value="Luciferase-like_dom"/>
</dbReference>
<protein>
    <submittedName>
        <fullName evidence="3">Oxidoreductase</fullName>
    </submittedName>
</protein>
<comment type="caution">
    <text evidence="3">The sequence shown here is derived from an EMBL/GenBank/DDBJ whole genome shotgun (WGS) entry which is preliminary data.</text>
</comment>
<name>A0A919VPZ0_9ACTN</name>
<reference evidence="3" key="1">
    <citation type="submission" date="2021-03" db="EMBL/GenBank/DDBJ databases">
        <title>Whole genome shotgun sequence of Actinoplanes consettensis NBRC 14913.</title>
        <authorList>
            <person name="Komaki H."/>
            <person name="Tamura T."/>
        </authorList>
    </citation>
    <scope>NUCLEOTIDE SEQUENCE</scope>
    <source>
        <strain evidence="3">NBRC 14913</strain>
    </source>
</reference>
<dbReference type="InterPro" id="IPR036661">
    <property type="entry name" value="Luciferase-like_sf"/>
</dbReference>
<dbReference type="PANTHER" id="PTHR43244">
    <property type="match status" value="1"/>
</dbReference>
<evidence type="ECO:0000313" key="3">
    <source>
        <dbReference type="EMBL" id="GIM71906.1"/>
    </source>
</evidence>
<dbReference type="CDD" id="cd01097">
    <property type="entry name" value="Tetrahydromethanopterin_reductase"/>
    <property type="match status" value="1"/>
</dbReference>
<dbReference type="Pfam" id="PF00296">
    <property type="entry name" value="Bac_luciferase"/>
    <property type="match status" value="1"/>
</dbReference>
<sequence>MDHGQVTNLGAIYLPMNPPERLPEVARIADRAGLEQLWLWEDCFLNSGIAAASAALACTERLRVGIGLMPAPFRNVALAAMEIATLHRLFGDRPIAGIGHGVQEWMAQVGARAESPMTLLREYTTALRSLLHGEEVTTDGRYVHLDAVKLDWPPSSPPSLLIGATGPKTLQLAGELADGTILTAGTSPEGVRTAVTNIRPDARHDVVVFMMVETGPGAAERLAAQQEKSGGWGVAGDAAAIAEGVESIAAAGATTVVLQPTESNTPPPGEFVRFVAEEVRPLVG</sequence>
<feature type="domain" description="Luciferase-like" evidence="2">
    <location>
        <begin position="17"/>
        <end position="203"/>
    </location>
</feature>
<proteinExistence type="predicted"/>
<dbReference type="PANTHER" id="PTHR43244:SF1">
    <property type="entry name" value="5,10-METHYLENETETRAHYDROMETHANOPTERIN REDUCTASE"/>
    <property type="match status" value="1"/>
</dbReference>
<dbReference type="Gene3D" id="3.20.20.30">
    <property type="entry name" value="Luciferase-like domain"/>
    <property type="match status" value="1"/>
</dbReference>
<organism evidence="3 4">
    <name type="scientific">Winogradskya consettensis</name>
    <dbReference type="NCBI Taxonomy" id="113560"/>
    <lineage>
        <taxon>Bacteria</taxon>
        <taxon>Bacillati</taxon>
        <taxon>Actinomycetota</taxon>
        <taxon>Actinomycetes</taxon>
        <taxon>Micromonosporales</taxon>
        <taxon>Micromonosporaceae</taxon>
        <taxon>Winogradskya</taxon>
    </lineage>
</organism>
<keyword evidence="4" id="KW-1185">Reference proteome</keyword>
<gene>
    <name evidence="3" type="ORF">Aco04nite_27650</name>
</gene>
<dbReference type="SUPFAM" id="SSF51679">
    <property type="entry name" value="Bacterial luciferase-like"/>
    <property type="match status" value="1"/>
</dbReference>
<evidence type="ECO:0000313" key="4">
    <source>
        <dbReference type="Proteomes" id="UP000680865"/>
    </source>
</evidence>
<accession>A0A919VPZ0</accession>
<dbReference type="AlphaFoldDB" id="A0A919VPZ0"/>
<dbReference type="EMBL" id="BOQP01000011">
    <property type="protein sequence ID" value="GIM71906.1"/>
    <property type="molecule type" value="Genomic_DNA"/>
</dbReference>
<evidence type="ECO:0000256" key="1">
    <source>
        <dbReference type="ARBA" id="ARBA00023002"/>
    </source>
</evidence>
<dbReference type="InterPro" id="IPR050564">
    <property type="entry name" value="F420-G6PD/mer"/>
</dbReference>